<dbReference type="Proteomes" id="UP001314205">
    <property type="component" value="Unassembled WGS sequence"/>
</dbReference>
<dbReference type="PROSITE" id="PS50994">
    <property type="entry name" value="INTEGRASE"/>
    <property type="match status" value="1"/>
</dbReference>
<evidence type="ECO:0000259" key="1">
    <source>
        <dbReference type="PROSITE" id="PS50994"/>
    </source>
</evidence>
<organism evidence="2 3">
    <name type="scientific">Parnassius mnemosyne</name>
    <name type="common">clouded apollo</name>
    <dbReference type="NCBI Taxonomy" id="213953"/>
    <lineage>
        <taxon>Eukaryota</taxon>
        <taxon>Metazoa</taxon>
        <taxon>Ecdysozoa</taxon>
        <taxon>Arthropoda</taxon>
        <taxon>Hexapoda</taxon>
        <taxon>Insecta</taxon>
        <taxon>Pterygota</taxon>
        <taxon>Neoptera</taxon>
        <taxon>Endopterygota</taxon>
        <taxon>Lepidoptera</taxon>
        <taxon>Glossata</taxon>
        <taxon>Ditrysia</taxon>
        <taxon>Papilionoidea</taxon>
        <taxon>Papilionidae</taxon>
        <taxon>Parnassiinae</taxon>
        <taxon>Parnassini</taxon>
        <taxon>Parnassius</taxon>
        <taxon>Driopa</taxon>
    </lineage>
</organism>
<keyword evidence="3" id="KW-1185">Reference proteome</keyword>
<dbReference type="InterPro" id="IPR050951">
    <property type="entry name" value="Retrovirus_Pol_polyprotein"/>
</dbReference>
<dbReference type="InterPro" id="IPR001584">
    <property type="entry name" value="Integrase_cat-core"/>
</dbReference>
<feature type="domain" description="Integrase catalytic" evidence="1">
    <location>
        <begin position="34"/>
        <end position="118"/>
    </location>
</feature>
<comment type="caution">
    <text evidence="2">The sequence shown here is derived from an EMBL/GenBank/DDBJ whole genome shotgun (WGS) entry which is preliminary data.</text>
</comment>
<dbReference type="InterPro" id="IPR036397">
    <property type="entry name" value="RNaseH_sf"/>
</dbReference>
<proteinExistence type="predicted"/>
<dbReference type="InterPro" id="IPR012337">
    <property type="entry name" value="RNaseH-like_sf"/>
</dbReference>
<sequence length="118" mass="13508">MYSDVVKFVTECDVCLAYKLPSHCTLGTMGRPNECSRPFQTLSIDLIRPLPPTRKQYCYIFVVSCCFSKYCLMFPLRRATADLVAKHLEDYVFLVHGVPQTIILDNGVQFTSREMDSL</sequence>
<dbReference type="GO" id="GO:0015074">
    <property type="term" value="P:DNA integration"/>
    <property type="evidence" value="ECO:0007669"/>
    <property type="project" value="InterPro"/>
</dbReference>
<evidence type="ECO:0000313" key="3">
    <source>
        <dbReference type="Proteomes" id="UP001314205"/>
    </source>
</evidence>
<dbReference type="PANTHER" id="PTHR37984:SF5">
    <property type="entry name" value="PROTEIN NYNRIN-LIKE"/>
    <property type="match status" value="1"/>
</dbReference>
<dbReference type="AlphaFoldDB" id="A0AAV1LKE7"/>
<reference evidence="2 3" key="1">
    <citation type="submission" date="2023-11" db="EMBL/GenBank/DDBJ databases">
        <authorList>
            <person name="Hedman E."/>
            <person name="Englund M."/>
            <person name="Stromberg M."/>
            <person name="Nyberg Akerstrom W."/>
            <person name="Nylinder S."/>
            <person name="Jareborg N."/>
            <person name="Kallberg Y."/>
            <person name="Kronander E."/>
        </authorList>
    </citation>
    <scope>NUCLEOTIDE SEQUENCE [LARGE SCALE GENOMIC DNA]</scope>
</reference>
<evidence type="ECO:0000313" key="2">
    <source>
        <dbReference type="EMBL" id="CAK1595931.1"/>
    </source>
</evidence>
<dbReference type="EMBL" id="CAVLGL010000093">
    <property type="protein sequence ID" value="CAK1595931.1"/>
    <property type="molecule type" value="Genomic_DNA"/>
</dbReference>
<name>A0AAV1LKE7_9NEOP</name>
<dbReference type="Gene3D" id="3.30.420.10">
    <property type="entry name" value="Ribonuclease H-like superfamily/Ribonuclease H"/>
    <property type="match status" value="1"/>
</dbReference>
<protein>
    <recommendedName>
        <fullName evidence="1">Integrase catalytic domain-containing protein</fullName>
    </recommendedName>
</protein>
<accession>A0AAV1LKE7</accession>
<dbReference type="PANTHER" id="PTHR37984">
    <property type="entry name" value="PROTEIN CBG26694"/>
    <property type="match status" value="1"/>
</dbReference>
<gene>
    <name evidence="2" type="ORF">PARMNEM_LOCUS15346</name>
</gene>
<dbReference type="GO" id="GO:0003676">
    <property type="term" value="F:nucleic acid binding"/>
    <property type="evidence" value="ECO:0007669"/>
    <property type="project" value="InterPro"/>
</dbReference>
<dbReference type="SUPFAM" id="SSF53098">
    <property type="entry name" value="Ribonuclease H-like"/>
    <property type="match status" value="1"/>
</dbReference>
<dbReference type="Pfam" id="PF00665">
    <property type="entry name" value="rve"/>
    <property type="match status" value="1"/>
</dbReference>